<name>A0ACC0KEH0_CHOFU</name>
<gene>
    <name evidence="1" type="ORF">MSG28_012480</name>
</gene>
<sequence length="603" mass="65084">MNVGIFNRVNHKSADSGGMYAEWSSLPLEGGGRGVLGAVGGGAGAGRDVVLAVVRQLASHEPSPLTTDAEVSSGYDTLVQLPATSPARSPPTLSHEPSPLTTDAEVSSGYDTLVQLPATSPARSPPTLSHEPSPLTTDAEVSSGYDTLVQLPATSPARSPPTLSHEPSPLTTDAEVSSGYDTLVQLPATSPARSPPTLSQSPAKATLRYYGYDTLVQLPATSPARSPPTLRYLPAMTSFLVQLPATNPARSPPTLSHERSPLTTDAVVLAADTLVQLPPTAQPAQPPPPAVAAMPVYSCRTSPARYHHGGGDLISKQAVLCHRVLRLARTVAGAADLGASEWRSLLLLLLSAARALLSPPAPHHPAADQLCRRVLAVLLEVWLLACHRCFPSPPLWRTLREQCIRWRHRAPLTEQWTRVSLCLTARLLTHMYGPQFPAMPISEEDTNLVPPDMSAEAVMQSWYRILHTIGNPVDLCRPHVISQTPDFLQYSITAEEGARDPSAHPCLAALPAIFHNAMRGSPRMSTPFSYVVARSSPTKYFFICNYDDYDFTSDSDHPKGFVFKSRKSRISRLPGLKTKSVSVPRLKIFPRLDALLPTTEFEI</sequence>
<reference evidence="1 2" key="1">
    <citation type="journal article" date="2022" name="Genome Biol. Evol.">
        <title>The Spruce Budworm Genome: Reconstructing the Evolutionary History of Antifreeze Proteins.</title>
        <authorList>
            <person name="Beliveau C."/>
            <person name="Gagne P."/>
            <person name="Picq S."/>
            <person name="Vernygora O."/>
            <person name="Keeling C.I."/>
            <person name="Pinkney K."/>
            <person name="Doucet D."/>
            <person name="Wen F."/>
            <person name="Johnston J.S."/>
            <person name="Maaroufi H."/>
            <person name="Boyle B."/>
            <person name="Laroche J."/>
            <person name="Dewar K."/>
            <person name="Juretic N."/>
            <person name="Blackburn G."/>
            <person name="Nisole A."/>
            <person name="Brunet B."/>
            <person name="Brandao M."/>
            <person name="Lumley L."/>
            <person name="Duan J."/>
            <person name="Quan G."/>
            <person name="Lucarotti C.J."/>
            <person name="Roe A.D."/>
            <person name="Sperling F.A.H."/>
            <person name="Levesque R.C."/>
            <person name="Cusson M."/>
        </authorList>
    </citation>
    <scope>NUCLEOTIDE SEQUENCE [LARGE SCALE GENOMIC DNA]</scope>
    <source>
        <strain evidence="1">Glfc:IPQL:Cfum</strain>
    </source>
</reference>
<comment type="caution">
    <text evidence="1">The sequence shown here is derived from an EMBL/GenBank/DDBJ whole genome shotgun (WGS) entry which is preliminary data.</text>
</comment>
<protein>
    <submittedName>
        <fullName evidence="1">Uncharacterized protein</fullName>
    </submittedName>
</protein>
<keyword evidence="2" id="KW-1185">Reference proteome</keyword>
<dbReference type="EMBL" id="CM046121">
    <property type="protein sequence ID" value="KAI8434461.1"/>
    <property type="molecule type" value="Genomic_DNA"/>
</dbReference>
<evidence type="ECO:0000313" key="1">
    <source>
        <dbReference type="EMBL" id="KAI8434461.1"/>
    </source>
</evidence>
<evidence type="ECO:0000313" key="2">
    <source>
        <dbReference type="Proteomes" id="UP001064048"/>
    </source>
</evidence>
<organism evidence="1 2">
    <name type="scientific">Choristoneura fumiferana</name>
    <name type="common">Spruce budworm moth</name>
    <name type="synonym">Archips fumiferana</name>
    <dbReference type="NCBI Taxonomy" id="7141"/>
    <lineage>
        <taxon>Eukaryota</taxon>
        <taxon>Metazoa</taxon>
        <taxon>Ecdysozoa</taxon>
        <taxon>Arthropoda</taxon>
        <taxon>Hexapoda</taxon>
        <taxon>Insecta</taxon>
        <taxon>Pterygota</taxon>
        <taxon>Neoptera</taxon>
        <taxon>Endopterygota</taxon>
        <taxon>Lepidoptera</taxon>
        <taxon>Glossata</taxon>
        <taxon>Ditrysia</taxon>
        <taxon>Tortricoidea</taxon>
        <taxon>Tortricidae</taxon>
        <taxon>Tortricinae</taxon>
        <taxon>Choristoneura</taxon>
    </lineage>
</organism>
<dbReference type="Proteomes" id="UP001064048">
    <property type="component" value="Chromosome 21"/>
</dbReference>
<accession>A0ACC0KEH0</accession>
<proteinExistence type="predicted"/>